<comment type="caution">
    <text evidence="1">The sequence shown here is derived from an EMBL/GenBank/DDBJ whole genome shotgun (WGS) entry which is preliminary data.</text>
</comment>
<reference evidence="1" key="1">
    <citation type="submission" date="2019-08" db="EMBL/GenBank/DDBJ databases">
        <authorList>
            <person name="Kucharzyk K."/>
            <person name="Murdoch R.W."/>
            <person name="Higgins S."/>
            <person name="Loffler F."/>
        </authorList>
    </citation>
    <scope>NUCLEOTIDE SEQUENCE</scope>
</reference>
<protein>
    <submittedName>
        <fullName evidence="1">Uncharacterized protein</fullName>
    </submittedName>
</protein>
<accession>A0A645E5Y8</accession>
<proteinExistence type="predicted"/>
<gene>
    <name evidence="1" type="ORF">SDC9_144116</name>
</gene>
<evidence type="ECO:0000313" key="1">
    <source>
        <dbReference type="EMBL" id="MPM96946.1"/>
    </source>
</evidence>
<dbReference type="AlphaFoldDB" id="A0A645E5Y8"/>
<organism evidence="1">
    <name type="scientific">bioreactor metagenome</name>
    <dbReference type="NCBI Taxonomy" id="1076179"/>
    <lineage>
        <taxon>unclassified sequences</taxon>
        <taxon>metagenomes</taxon>
        <taxon>ecological metagenomes</taxon>
    </lineage>
</organism>
<name>A0A645E5Y8_9ZZZZ</name>
<dbReference type="EMBL" id="VSSQ01043283">
    <property type="protein sequence ID" value="MPM96946.1"/>
    <property type="molecule type" value="Genomic_DNA"/>
</dbReference>
<sequence length="341" mass="37352">MAHAGRGVGRKRQFVRIDTKAWRSRFAQVQQIGIPIQAVHRLGAVQRGERVEHRGRHGARSADVHEGLGGVQHEHALHARPERLVLDKLRPQCIRGRLRIAAAARRQHGAQCCGAGAIAQHAHEVAALGRPTAGVKRHVLRAVLARGQRVGGLVHESLLGWVDCRGKETNSPGNRERSAAANHSRDLDLHVARQARHFHRGACRCGGFEVLAIHLVHGAEFVEVLHVDRGGKHVLVAQPLALELGADEVEHGAGLLFDGGSGHGIACGIQRKHPREIDRAAMRNHLRIRADGRVDLIGGEHLALGARRRATHQRQRTDHCAQGHRETTCLAAIHRVNSFIE</sequence>